<feature type="compositionally biased region" description="Low complexity" evidence="2">
    <location>
        <begin position="79"/>
        <end position="95"/>
    </location>
</feature>
<dbReference type="PANTHER" id="PTHR46573:SF1">
    <property type="entry name" value="WD REPEAT, SAM AND U-BOX DOMAIN-CONTAINING PROTEIN 1"/>
    <property type="match status" value="1"/>
</dbReference>
<dbReference type="AlphaFoldDB" id="A0A9W7EIN7"/>
<dbReference type="Pfam" id="PF02209">
    <property type="entry name" value="VHP"/>
    <property type="match status" value="1"/>
</dbReference>
<reference evidence="5" key="1">
    <citation type="journal article" date="2023" name="Commun. Biol.">
        <title>Genome analysis of Parmales, the sister group of diatoms, reveals the evolutionary specialization of diatoms from phago-mixotrophs to photoautotrophs.</title>
        <authorList>
            <person name="Ban H."/>
            <person name="Sato S."/>
            <person name="Yoshikawa S."/>
            <person name="Yamada K."/>
            <person name="Nakamura Y."/>
            <person name="Ichinomiya M."/>
            <person name="Sato N."/>
            <person name="Blanc-Mathieu R."/>
            <person name="Endo H."/>
            <person name="Kuwata A."/>
            <person name="Ogata H."/>
        </authorList>
    </citation>
    <scope>NUCLEOTIDE SEQUENCE [LARGE SCALE GENOMIC DNA]</scope>
    <source>
        <strain evidence="5">NIES 3701</strain>
    </source>
</reference>
<dbReference type="OrthoDB" id="10064100at2759"/>
<feature type="region of interest" description="Disordered" evidence="2">
    <location>
        <begin position="78"/>
        <end position="99"/>
    </location>
</feature>
<dbReference type="Gene3D" id="3.30.40.10">
    <property type="entry name" value="Zinc/RING finger domain, C3HC4 (zinc finger)"/>
    <property type="match status" value="1"/>
</dbReference>
<comment type="caution">
    <text evidence="4">The sequence shown here is derived from an EMBL/GenBank/DDBJ whole genome shotgun (WGS) entry which is preliminary data.</text>
</comment>
<dbReference type="EMBL" id="BRXY01000267">
    <property type="protein sequence ID" value="GMH82384.1"/>
    <property type="molecule type" value="Genomic_DNA"/>
</dbReference>
<feature type="coiled-coil region" evidence="1">
    <location>
        <begin position="105"/>
        <end position="132"/>
    </location>
</feature>
<evidence type="ECO:0000256" key="2">
    <source>
        <dbReference type="SAM" id="MobiDB-lite"/>
    </source>
</evidence>
<dbReference type="CDD" id="cd16655">
    <property type="entry name" value="RING-Ubox_WDSUB1-like"/>
    <property type="match status" value="1"/>
</dbReference>
<dbReference type="SMART" id="SM00504">
    <property type="entry name" value="Ubox"/>
    <property type="match status" value="1"/>
</dbReference>
<dbReference type="InterPro" id="IPR052085">
    <property type="entry name" value="WD-SAM-U-box"/>
</dbReference>
<evidence type="ECO:0000313" key="4">
    <source>
        <dbReference type="EMBL" id="GMH82384.1"/>
    </source>
</evidence>
<dbReference type="InterPro" id="IPR036886">
    <property type="entry name" value="Villin_headpiece_dom_sf"/>
</dbReference>
<evidence type="ECO:0000259" key="3">
    <source>
        <dbReference type="PROSITE" id="PS51089"/>
    </source>
</evidence>
<dbReference type="SUPFAM" id="SSF47050">
    <property type="entry name" value="VHP, Villin headpiece domain"/>
    <property type="match status" value="1"/>
</dbReference>
<keyword evidence="1" id="KW-0175">Coiled coil</keyword>
<evidence type="ECO:0000313" key="5">
    <source>
        <dbReference type="Proteomes" id="UP001165085"/>
    </source>
</evidence>
<dbReference type="Pfam" id="PF04564">
    <property type="entry name" value="U-box"/>
    <property type="match status" value="1"/>
</dbReference>
<dbReference type="InterPro" id="IPR003128">
    <property type="entry name" value="Villin_headpiece"/>
</dbReference>
<dbReference type="SUPFAM" id="SSF52540">
    <property type="entry name" value="P-loop containing nucleoside triphosphate hydrolases"/>
    <property type="match status" value="1"/>
</dbReference>
<dbReference type="PROSITE" id="PS51089">
    <property type="entry name" value="HP"/>
    <property type="match status" value="1"/>
</dbReference>
<name>A0A9W7EIN7_9STRA</name>
<feature type="coiled-coil region" evidence="1">
    <location>
        <begin position="426"/>
        <end position="568"/>
    </location>
</feature>
<dbReference type="GO" id="GO:0016567">
    <property type="term" value="P:protein ubiquitination"/>
    <property type="evidence" value="ECO:0007669"/>
    <property type="project" value="InterPro"/>
</dbReference>
<dbReference type="SUPFAM" id="SSF57850">
    <property type="entry name" value="RING/U-box"/>
    <property type="match status" value="1"/>
</dbReference>
<proteinExistence type="predicted"/>
<keyword evidence="5" id="KW-1185">Reference proteome</keyword>
<feature type="domain" description="HP" evidence="3">
    <location>
        <begin position="707"/>
        <end position="775"/>
    </location>
</feature>
<sequence length="776" mass="87726">MEESTTVGRRSRTSSLVCNLEHSFLLSPEERELDNDLNTPHLTLKQPQHPLPPSVSPPAIEQGLDKIFKADFVPSLLKRSSSNRSSSPSRTPPSSDKISVDKKLIEKLLSRIDDLESKIENINGAKQHANRHSQVDESYSETVSNLSLATSSQSLGTENVSMKYRVLSPPSSITGGLSSDEDESRTRRTSRTRGSSNSDKMIESLNSKIETNHEHLTRLDHVVTMQEEMIRRQQETLQNMLKNPALLAMAPLRITRFMRRVVRVNRWRKMQALKAKNHAAEAIGSVARGWLQRLRFSKIKGSTFKIQACVRSWKESKAFRKKKQATKSIQKIMRGASARRPARLRHLYLSHVEKLKELKDAAERLEKCEVLCPITKEAVVDSVVCLVDGFTYERAAIETWVQQNKTSPLTRDTVTLSDLVKPSDIIEELKATKQSYRENLKSVVELKMERDVLKRKNVTGSMKLSFVSNEMEELRTQHEVEVEEIQKLKSENLRLKQDIASIRAKNEGVESDNAELRKQLSRSTRRAKSVQHERDEFNLQLATEKIKAENLEKEVEEGKGVHQRLLSEFSRKWATQAYNKRSEGAAMLRAAISSRNSRSLLEESCWGETGSETQVQGDSSDEVVCCSGRSGLEEGTWEREGSDGNKCEEEAGSGAVSCGQRGAVGGTRGSLEDSTWSNESGQPVWPLRAHLTDESQLKISKVLLKAPTSNKILSFEKLKKIVSDNSCEESNIDRKTIEYSLSDKTFSKVFQVDKRAWADMPDWKRMEEKKKAGLFI</sequence>
<feature type="region of interest" description="Disordered" evidence="2">
    <location>
        <begin position="166"/>
        <end position="201"/>
    </location>
</feature>
<feature type="region of interest" description="Disordered" evidence="2">
    <location>
        <begin position="658"/>
        <end position="681"/>
    </location>
</feature>
<dbReference type="PANTHER" id="PTHR46573">
    <property type="entry name" value="WD REPEAT, SAM AND U-BOX DOMAIN-CONTAINING PROTEIN 1"/>
    <property type="match status" value="1"/>
</dbReference>
<dbReference type="Gene3D" id="1.20.5.190">
    <property type="match status" value="1"/>
</dbReference>
<dbReference type="InterPro" id="IPR003613">
    <property type="entry name" value="Ubox_domain"/>
</dbReference>
<dbReference type="GO" id="GO:0004842">
    <property type="term" value="F:ubiquitin-protein transferase activity"/>
    <property type="evidence" value="ECO:0007669"/>
    <property type="project" value="InterPro"/>
</dbReference>
<dbReference type="InterPro" id="IPR027417">
    <property type="entry name" value="P-loop_NTPase"/>
</dbReference>
<dbReference type="GO" id="GO:0003779">
    <property type="term" value="F:actin binding"/>
    <property type="evidence" value="ECO:0007669"/>
    <property type="project" value="InterPro"/>
</dbReference>
<dbReference type="GO" id="GO:0007010">
    <property type="term" value="P:cytoskeleton organization"/>
    <property type="evidence" value="ECO:0007669"/>
    <property type="project" value="InterPro"/>
</dbReference>
<dbReference type="Proteomes" id="UP001165085">
    <property type="component" value="Unassembled WGS sequence"/>
</dbReference>
<evidence type="ECO:0000256" key="1">
    <source>
        <dbReference type="SAM" id="Coils"/>
    </source>
</evidence>
<feature type="region of interest" description="Disordered" evidence="2">
    <location>
        <begin position="29"/>
        <end position="60"/>
    </location>
</feature>
<dbReference type="InterPro" id="IPR013083">
    <property type="entry name" value="Znf_RING/FYVE/PHD"/>
</dbReference>
<feature type="compositionally biased region" description="Polar residues" evidence="2">
    <location>
        <begin position="672"/>
        <end position="681"/>
    </location>
</feature>
<dbReference type="SMART" id="SM00153">
    <property type="entry name" value="VHP"/>
    <property type="match status" value="1"/>
</dbReference>
<gene>
    <name evidence="4" type="ORF">TrST_g12569</name>
</gene>
<accession>A0A9W7EIN7</accession>
<protein>
    <recommendedName>
        <fullName evidence="3">HP domain-containing protein</fullName>
    </recommendedName>
</protein>
<organism evidence="4 5">
    <name type="scientific">Triparma strigata</name>
    <dbReference type="NCBI Taxonomy" id="1606541"/>
    <lineage>
        <taxon>Eukaryota</taxon>
        <taxon>Sar</taxon>
        <taxon>Stramenopiles</taxon>
        <taxon>Ochrophyta</taxon>
        <taxon>Bolidophyceae</taxon>
        <taxon>Parmales</taxon>
        <taxon>Triparmaceae</taxon>
        <taxon>Triparma</taxon>
    </lineage>
</organism>
<dbReference type="Gene3D" id="1.10.950.10">
    <property type="entry name" value="Villin headpiece domain"/>
    <property type="match status" value="1"/>
</dbReference>